<dbReference type="RefSeq" id="XP_001209603.1">
    <property type="nucleotide sequence ID" value="XM_001209603.1"/>
</dbReference>
<gene>
    <name evidence="1" type="ORF">ATEG_06917</name>
</gene>
<evidence type="ECO:0000313" key="2">
    <source>
        <dbReference type="Proteomes" id="UP000007963"/>
    </source>
</evidence>
<name>Q0CHC5_ASPTN</name>
<dbReference type="AlphaFoldDB" id="Q0CHC5"/>
<dbReference type="GeneID" id="4319328"/>
<dbReference type="EMBL" id="CH476603">
    <property type="protein sequence ID" value="EAU32301.1"/>
    <property type="molecule type" value="Genomic_DNA"/>
</dbReference>
<protein>
    <submittedName>
        <fullName evidence="1">Uncharacterized protein</fullName>
    </submittedName>
</protein>
<accession>Q0CHC5</accession>
<dbReference type="Proteomes" id="UP000007963">
    <property type="component" value="Unassembled WGS sequence"/>
</dbReference>
<proteinExistence type="predicted"/>
<reference evidence="2" key="1">
    <citation type="submission" date="2005-09" db="EMBL/GenBank/DDBJ databases">
        <title>Annotation of the Aspergillus terreus NIH2624 genome.</title>
        <authorList>
            <person name="Birren B.W."/>
            <person name="Lander E.S."/>
            <person name="Galagan J.E."/>
            <person name="Nusbaum C."/>
            <person name="Devon K."/>
            <person name="Henn M."/>
            <person name="Ma L.-J."/>
            <person name="Jaffe D.B."/>
            <person name="Butler J."/>
            <person name="Alvarez P."/>
            <person name="Gnerre S."/>
            <person name="Grabherr M."/>
            <person name="Kleber M."/>
            <person name="Mauceli E.W."/>
            <person name="Brockman W."/>
            <person name="Rounsley S."/>
            <person name="Young S.K."/>
            <person name="LaButti K."/>
            <person name="Pushparaj V."/>
            <person name="DeCaprio D."/>
            <person name="Crawford M."/>
            <person name="Koehrsen M."/>
            <person name="Engels R."/>
            <person name="Montgomery P."/>
            <person name="Pearson M."/>
            <person name="Howarth C."/>
            <person name="Larson L."/>
            <person name="Luoma S."/>
            <person name="White J."/>
            <person name="Alvarado L."/>
            <person name="Kodira C.D."/>
            <person name="Zeng Q."/>
            <person name="Oleary S."/>
            <person name="Yandava C."/>
            <person name="Denning D.W."/>
            <person name="Nierman W.C."/>
            <person name="Milne T."/>
            <person name="Madden K."/>
        </authorList>
    </citation>
    <scope>NUCLEOTIDE SEQUENCE [LARGE SCALE GENOMIC DNA]</scope>
    <source>
        <strain evidence="2">NIH 2624 / FGSC A1156</strain>
    </source>
</reference>
<evidence type="ECO:0000313" key="1">
    <source>
        <dbReference type="EMBL" id="EAU32301.1"/>
    </source>
</evidence>
<dbReference type="OrthoDB" id="4177236at2759"/>
<organism evidence="1 2">
    <name type="scientific">Aspergillus terreus (strain NIH 2624 / FGSC A1156)</name>
    <dbReference type="NCBI Taxonomy" id="341663"/>
    <lineage>
        <taxon>Eukaryota</taxon>
        <taxon>Fungi</taxon>
        <taxon>Dikarya</taxon>
        <taxon>Ascomycota</taxon>
        <taxon>Pezizomycotina</taxon>
        <taxon>Eurotiomycetes</taxon>
        <taxon>Eurotiomycetidae</taxon>
        <taxon>Eurotiales</taxon>
        <taxon>Aspergillaceae</taxon>
        <taxon>Aspergillus</taxon>
        <taxon>Aspergillus subgen. Circumdati</taxon>
    </lineage>
</organism>
<sequence>MSDKEKRNPVPDNYLLAEIFPDAKPVSTNIISHTFESCTFVAYQDSQEEVIVRPEASGSYIPIVSLHVAEQVALAIKKLHSVNLLDEKARQFVKPGSHAITEAAVPLGGPELGLFSNVSDLVRDLVASQDGFEQVTITSTDDGGLKLETKFDDIPSVSMSEKDMFALQEAIVLCHNDLEP</sequence>
<dbReference type="HOGENOM" id="CLU_1495872_0_0_1"/>
<dbReference type="VEuPathDB" id="FungiDB:ATEG_06917"/>